<evidence type="ECO:0000256" key="1">
    <source>
        <dbReference type="SAM" id="SignalP"/>
    </source>
</evidence>
<dbReference type="AlphaFoldDB" id="K6ADP3"/>
<reference evidence="2 3" key="1">
    <citation type="submission" date="2012-02" db="EMBL/GenBank/DDBJ databases">
        <title>The Genome Sequence of Parabacteroides merdae CL03T12C32.</title>
        <authorList>
            <consortium name="The Broad Institute Genome Sequencing Platform"/>
            <person name="Earl A."/>
            <person name="Ward D."/>
            <person name="Feldgarden M."/>
            <person name="Gevers D."/>
            <person name="Zitomersky N.L."/>
            <person name="Coyne M.J."/>
            <person name="Comstock L.E."/>
            <person name="Young S.K."/>
            <person name="Zeng Q."/>
            <person name="Gargeya S."/>
            <person name="Fitzgerald M."/>
            <person name="Haas B."/>
            <person name="Abouelleil A."/>
            <person name="Alvarado L."/>
            <person name="Arachchi H.M."/>
            <person name="Berlin A."/>
            <person name="Chapman S.B."/>
            <person name="Gearin G."/>
            <person name="Goldberg J."/>
            <person name="Griggs A."/>
            <person name="Gujja S."/>
            <person name="Hansen M."/>
            <person name="Heiman D."/>
            <person name="Howarth C."/>
            <person name="Larimer J."/>
            <person name="Lui A."/>
            <person name="MacDonald P.J.P."/>
            <person name="McCowen C."/>
            <person name="Montmayeur A."/>
            <person name="Murphy C."/>
            <person name="Neiman D."/>
            <person name="Pearson M."/>
            <person name="Priest M."/>
            <person name="Roberts A."/>
            <person name="Saif S."/>
            <person name="Shea T."/>
            <person name="Sisk P."/>
            <person name="Stolte C."/>
            <person name="Sykes S."/>
            <person name="Wortman J."/>
            <person name="Nusbaum C."/>
            <person name="Birren B."/>
        </authorList>
    </citation>
    <scope>NUCLEOTIDE SEQUENCE [LARGE SCALE GENOMIC DNA]</scope>
    <source>
        <strain evidence="2 3">CL03T12C32</strain>
    </source>
</reference>
<feature type="chain" id="PRO_5003893670" description="Outer membrane protein beta-barrel domain-containing protein" evidence="1">
    <location>
        <begin position="21"/>
        <end position="61"/>
    </location>
</feature>
<evidence type="ECO:0000313" key="2">
    <source>
        <dbReference type="EMBL" id="EKN13818.1"/>
    </source>
</evidence>
<protein>
    <recommendedName>
        <fullName evidence="4">Outer membrane protein beta-barrel domain-containing protein</fullName>
    </recommendedName>
</protein>
<dbReference type="Proteomes" id="UP000006271">
    <property type="component" value="Unassembled WGS sequence"/>
</dbReference>
<organism evidence="2 3">
    <name type="scientific">Parabacteroides merdae CL03T12C32</name>
    <dbReference type="NCBI Taxonomy" id="999420"/>
    <lineage>
        <taxon>Bacteria</taxon>
        <taxon>Pseudomonadati</taxon>
        <taxon>Bacteroidota</taxon>
        <taxon>Bacteroidia</taxon>
        <taxon>Bacteroidales</taxon>
        <taxon>Tannerellaceae</taxon>
        <taxon>Parabacteroides</taxon>
    </lineage>
</organism>
<gene>
    <name evidence="2" type="ORF">HMPREF1060_01427</name>
</gene>
<sequence>MKKLFVSCMIAFMAICSVGAQEVYIGGGFTVGSEDSEFVFQISPEVGCHLTDQWAVGGEIG</sequence>
<dbReference type="HOGENOM" id="CLU_2918510_0_0_10"/>
<evidence type="ECO:0008006" key="4">
    <source>
        <dbReference type="Google" id="ProtNLM"/>
    </source>
</evidence>
<dbReference type="RefSeq" id="WP_005644429.1">
    <property type="nucleotide sequence ID" value="NZ_JH976453.1"/>
</dbReference>
<keyword evidence="1" id="KW-0732">Signal</keyword>
<evidence type="ECO:0000313" key="3">
    <source>
        <dbReference type="Proteomes" id="UP000006271"/>
    </source>
</evidence>
<name>K6ADP3_9BACT</name>
<proteinExistence type="predicted"/>
<dbReference type="PATRIC" id="fig|999420.3.peg.1467"/>
<dbReference type="EMBL" id="AGZQ01000007">
    <property type="protein sequence ID" value="EKN13818.1"/>
    <property type="molecule type" value="Genomic_DNA"/>
</dbReference>
<comment type="caution">
    <text evidence="2">The sequence shown here is derived from an EMBL/GenBank/DDBJ whole genome shotgun (WGS) entry which is preliminary data.</text>
</comment>
<feature type="signal peptide" evidence="1">
    <location>
        <begin position="1"/>
        <end position="20"/>
    </location>
</feature>
<accession>K6ADP3</accession>